<evidence type="ECO:0000256" key="10">
    <source>
        <dbReference type="ARBA" id="ARBA00023166"/>
    </source>
</evidence>
<evidence type="ECO:0000256" key="6">
    <source>
        <dbReference type="ARBA" id="ARBA00022989"/>
    </source>
</evidence>
<dbReference type="Proteomes" id="UP001150941">
    <property type="component" value="Unassembled WGS sequence"/>
</dbReference>
<dbReference type="GO" id="GO:0016020">
    <property type="term" value="C:membrane"/>
    <property type="evidence" value="ECO:0007669"/>
    <property type="project" value="UniProtKB-SubCell"/>
</dbReference>
<keyword evidence="11" id="KW-0753">Steroid metabolism</keyword>
<feature type="transmembrane region" description="Helical" evidence="14">
    <location>
        <begin position="61"/>
        <end position="79"/>
    </location>
</feature>
<feature type="transmembrane region" description="Helical" evidence="14">
    <location>
        <begin position="119"/>
        <end position="136"/>
    </location>
</feature>
<evidence type="ECO:0000256" key="13">
    <source>
        <dbReference type="PROSITE-ProRule" id="PRU01087"/>
    </source>
</evidence>
<evidence type="ECO:0000256" key="12">
    <source>
        <dbReference type="ARBA" id="ARBA00023235"/>
    </source>
</evidence>
<name>A0A9W9TJZ3_9EURO</name>
<evidence type="ECO:0000256" key="14">
    <source>
        <dbReference type="SAM" id="Phobius"/>
    </source>
</evidence>
<dbReference type="GO" id="GO:0004769">
    <property type="term" value="F:steroid Delta-isomerase activity"/>
    <property type="evidence" value="ECO:0007669"/>
    <property type="project" value="TreeGrafter"/>
</dbReference>
<feature type="transmembrane region" description="Helical" evidence="14">
    <location>
        <begin position="22"/>
        <end position="41"/>
    </location>
</feature>
<dbReference type="InterPro" id="IPR007905">
    <property type="entry name" value="EBP"/>
</dbReference>
<dbReference type="Pfam" id="PF05241">
    <property type="entry name" value="EBP"/>
    <property type="match status" value="1"/>
</dbReference>
<comment type="subcellular location">
    <subcellularLocation>
        <location evidence="1">Membrane</location>
        <topology evidence="1">Multi-pass membrane protein</topology>
    </subcellularLocation>
</comment>
<evidence type="ECO:0000313" key="17">
    <source>
        <dbReference type="Proteomes" id="UP001150941"/>
    </source>
</evidence>
<evidence type="ECO:0000313" key="16">
    <source>
        <dbReference type="EMBL" id="KAJ5225617.1"/>
    </source>
</evidence>
<dbReference type="GeneID" id="83203441"/>
<keyword evidence="8" id="KW-0443">Lipid metabolism</keyword>
<sequence>MSTSHPYYPVGAEIPNYIPNELGALTLCSIFAVASIAVLVISRAVAIRLNPQISFYEYAKVFWFSLCSPIHFVLEGYYARNFATLQGSLDLLAQLWKEYSLSDSRYLTSDGFTMCMESVTAWCWGPLTLLLAYFTITDHPFRHPLQIIVSTGQLYGNVLYLGIVAFDASVYGLQYSRPEDYYFYGYFVLLNGFWIVIPILLIAESVRASAKAFAELQRLKTAGVNGDAKKRT</sequence>
<proteinExistence type="inferred from homology"/>
<keyword evidence="5" id="KW-0752">Steroid biosynthesis</keyword>
<feature type="transmembrane region" description="Helical" evidence="14">
    <location>
        <begin position="181"/>
        <end position="203"/>
    </location>
</feature>
<dbReference type="GO" id="GO:0005783">
    <property type="term" value="C:endoplasmic reticulum"/>
    <property type="evidence" value="ECO:0007669"/>
    <property type="project" value="TreeGrafter"/>
</dbReference>
<dbReference type="GO" id="GO:0047750">
    <property type="term" value="F:cholestenol delta-isomerase activity"/>
    <property type="evidence" value="ECO:0007669"/>
    <property type="project" value="InterPro"/>
</dbReference>
<reference evidence="16" key="2">
    <citation type="journal article" date="2023" name="IMA Fungus">
        <title>Comparative genomic study of the Penicillium genus elucidates a diverse pangenome and 15 lateral gene transfer events.</title>
        <authorList>
            <person name="Petersen C."/>
            <person name="Sorensen T."/>
            <person name="Nielsen M.R."/>
            <person name="Sondergaard T.E."/>
            <person name="Sorensen J.L."/>
            <person name="Fitzpatrick D.A."/>
            <person name="Frisvad J.C."/>
            <person name="Nielsen K.L."/>
        </authorList>
    </citation>
    <scope>NUCLEOTIDE SEQUENCE</scope>
    <source>
        <strain evidence="16">IBT 19713</strain>
    </source>
</reference>
<dbReference type="EMBL" id="JAPQKS010000005">
    <property type="protein sequence ID" value="KAJ5225617.1"/>
    <property type="molecule type" value="Genomic_DNA"/>
</dbReference>
<reference evidence="16" key="1">
    <citation type="submission" date="2022-11" db="EMBL/GenBank/DDBJ databases">
        <authorList>
            <person name="Petersen C."/>
        </authorList>
    </citation>
    <scope>NUCLEOTIDE SEQUENCE</scope>
    <source>
        <strain evidence="16">IBT 19713</strain>
    </source>
</reference>
<evidence type="ECO:0000256" key="5">
    <source>
        <dbReference type="ARBA" id="ARBA00022955"/>
    </source>
</evidence>
<evidence type="ECO:0000256" key="3">
    <source>
        <dbReference type="ARBA" id="ARBA00022516"/>
    </source>
</evidence>
<evidence type="ECO:0000259" key="15">
    <source>
        <dbReference type="PROSITE" id="PS51751"/>
    </source>
</evidence>
<accession>A0A9W9TJZ3</accession>
<evidence type="ECO:0000256" key="1">
    <source>
        <dbReference type="ARBA" id="ARBA00004141"/>
    </source>
</evidence>
<evidence type="ECO:0000256" key="7">
    <source>
        <dbReference type="ARBA" id="ARBA00023011"/>
    </source>
</evidence>
<dbReference type="AlphaFoldDB" id="A0A9W9TJZ3"/>
<keyword evidence="10" id="KW-1207">Sterol metabolism</keyword>
<keyword evidence="4 13" id="KW-0812">Transmembrane</keyword>
<evidence type="ECO:0000256" key="2">
    <source>
        <dbReference type="ARBA" id="ARBA00008337"/>
    </source>
</evidence>
<dbReference type="GO" id="GO:0016126">
    <property type="term" value="P:sterol biosynthetic process"/>
    <property type="evidence" value="ECO:0007669"/>
    <property type="project" value="UniProtKB-KW"/>
</dbReference>
<dbReference type="OrthoDB" id="58557at2759"/>
<dbReference type="PANTHER" id="PTHR14207:SF0">
    <property type="entry name" value="3-BETA-HYDROXYSTEROID-DELTA(8),DELTA(7)-ISOMERASE"/>
    <property type="match status" value="1"/>
</dbReference>
<gene>
    <name evidence="16" type="ORF">N7468_006842</name>
</gene>
<evidence type="ECO:0000256" key="8">
    <source>
        <dbReference type="ARBA" id="ARBA00023098"/>
    </source>
</evidence>
<evidence type="ECO:0000256" key="4">
    <source>
        <dbReference type="ARBA" id="ARBA00022692"/>
    </source>
</evidence>
<comment type="caution">
    <text evidence="16">The sequence shown here is derived from an EMBL/GenBank/DDBJ whole genome shotgun (WGS) entry which is preliminary data.</text>
</comment>
<organism evidence="16 17">
    <name type="scientific">Penicillium chermesinum</name>
    <dbReference type="NCBI Taxonomy" id="63820"/>
    <lineage>
        <taxon>Eukaryota</taxon>
        <taxon>Fungi</taxon>
        <taxon>Dikarya</taxon>
        <taxon>Ascomycota</taxon>
        <taxon>Pezizomycotina</taxon>
        <taxon>Eurotiomycetes</taxon>
        <taxon>Eurotiomycetidae</taxon>
        <taxon>Eurotiales</taxon>
        <taxon>Aspergillaceae</taxon>
        <taxon>Penicillium</taxon>
    </lineage>
</organism>
<comment type="similarity">
    <text evidence="2">Belongs to the EBP family.</text>
</comment>
<keyword evidence="6 13" id="KW-1133">Transmembrane helix</keyword>
<keyword evidence="7" id="KW-0756">Sterol biosynthesis</keyword>
<keyword evidence="17" id="KW-1185">Reference proteome</keyword>
<keyword evidence="9 13" id="KW-0472">Membrane</keyword>
<dbReference type="PANTHER" id="PTHR14207">
    <property type="entry name" value="STEROL ISOMERASE"/>
    <property type="match status" value="1"/>
</dbReference>
<dbReference type="GO" id="GO:0000247">
    <property type="term" value="F:C-8 sterol isomerase activity"/>
    <property type="evidence" value="ECO:0007669"/>
    <property type="project" value="TreeGrafter"/>
</dbReference>
<evidence type="ECO:0000256" key="9">
    <source>
        <dbReference type="ARBA" id="ARBA00023136"/>
    </source>
</evidence>
<keyword evidence="12" id="KW-0413">Isomerase</keyword>
<keyword evidence="3" id="KW-0444">Lipid biosynthesis</keyword>
<feature type="domain" description="EXPERA" evidence="15">
    <location>
        <begin position="56"/>
        <end position="202"/>
    </location>
</feature>
<dbReference type="RefSeq" id="XP_058329028.1">
    <property type="nucleotide sequence ID" value="XM_058476138.1"/>
</dbReference>
<protein>
    <recommendedName>
        <fullName evidence="15">EXPERA domain-containing protein</fullName>
    </recommendedName>
</protein>
<dbReference type="InterPro" id="IPR033118">
    <property type="entry name" value="EXPERA"/>
</dbReference>
<dbReference type="PROSITE" id="PS51751">
    <property type="entry name" value="EXPERA"/>
    <property type="match status" value="1"/>
</dbReference>
<evidence type="ECO:0000256" key="11">
    <source>
        <dbReference type="ARBA" id="ARBA00023221"/>
    </source>
</evidence>